<feature type="compositionally biased region" description="Polar residues" evidence="1">
    <location>
        <begin position="105"/>
        <end position="114"/>
    </location>
</feature>
<dbReference type="GO" id="GO:0004439">
    <property type="term" value="F:phosphatidylinositol-4,5-bisphosphate 5-phosphatase activity"/>
    <property type="evidence" value="ECO:0007669"/>
    <property type="project" value="TreeGrafter"/>
</dbReference>
<feature type="compositionally biased region" description="Polar residues" evidence="1">
    <location>
        <begin position="321"/>
        <end position="343"/>
    </location>
</feature>
<dbReference type="Pfam" id="PF22669">
    <property type="entry name" value="Exo_endo_phos2"/>
    <property type="match status" value="1"/>
</dbReference>
<dbReference type="FunFam" id="3.60.10.10:FF:000036">
    <property type="entry name" value="Inositol polyphosphate phosphatase, putative"/>
    <property type="match status" value="1"/>
</dbReference>
<feature type="compositionally biased region" description="Low complexity" evidence="1">
    <location>
        <begin position="156"/>
        <end position="169"/>
    </location>
</feature>
<reference evidence="3" key="1">
    <citation type="submission" date="2022-10" db="EMBL/GenBank/DDBJ databases">
        <title>Culturing micro-colonial fungi from biological soil crusts in the Mojave desert and describing Neophaeococcomyces mojavensis, and introducing the new genera and species Taxawa tesnikishii.</title>
        <authorList>
            <person name="Kurbessoian T."/>
            <person name="Stajich J.E."/>
        </authorList>
    </citation>
    <scope>NUCLEOTIDE SEQUENCE</scope>
    <source>
        <strain evidence="3">TK_35</strain>
    </source>
</reference>
<comment type="caution">
    <text evidence="3">The sequence shown here is derived from an EMBL/GenBank/DDBJ whole genome shotgun (WGS) entry which is preliminary data.</text>
</comment>
<dbReference type="SUPFAM" id="SSF50978">
    <property type="entry name" value="WD40 repeat-like"/>
    <property type="match status" value="1"/>
</dbReference>
<evidence type="ECO:0000256" key="1">
    <source>
        <dbReference type="SAM" id="MobiDB-lite"/>
    </source>
</evidence>
<dbReference type="GO" id="GO:0046856">
    <property type="term" value="P:phosphatidylinositol dephosphorylation"/>
    <property type="evidence" value="ECO:0007669"/>
    <property type="project" value="InterPro"/>
</dbReference>
<dbReference type="SUPFAM" id="SSF56219">
    <property type="entry name" value="DNase I-like"/>
    <property type="match status" value="1"/>
</dbReference>
<dbReference type="PANTHER" id="PTHR11200:SF240">
    <property type="entry name" value="INOSITOL POLYPHOSPHATE 5-PHOSPHATASE C9G1.10C-RELATED"/>
    <property type="match status" value="1"/>
</dbReference>
<accession>A0AA38XU90</accession>
<protein>
    <recommendedName>
        <fullName evidence="2">Inositol polyphosphate-related phosphatase domain-containing protein</fullName>
    </recommendedName>
</protein>
<dbReference type="SMART" id="SM00128">
    <property type="entry name" value="IPPc"/>
    <property type="match status" value="1"/>
</dbReference>
<proteinExistence type="predicted"/>
<dbReference type="Gene3D" id="3.60.10.10">
    <property type="entry name" value="Endonuclease/exonuclease/phosphatase"/>
    <property type="match status" value="1"/>
</dbReference>
<feature type="compositionally biased region" description="Low complexity" evidence="1">
    <location>
        <begin position="248"/>
        <end position="265"/>
    </location>
</feature>
<dbReference type="EMBL" id="JAPDRN010000106">
    <property type="protein sequence ID" value="KAJ9622563.1"/>
    <property type="molecule type" value="Genomic_DNA"/>
</dbReference>
<feature type="compositionally biased region" description="Polar residues" evidence="1">
    <location>
        <begin position="483"/>
        <end position="501"/>
    </location>
</feature>
<feature type="compositionally biased region" description="Polar residues" evidence="1">
    <location>
        <begin position="427"/>
        <end position="446"/>
    </location>
</feature>
<dbReference type="InterPro" id="IPR046985">
    <property type="entry name" value="IP5"/>
</dbReference>
<feature type="domain" description="Inositol polyphosphate-related phosphatase" evidence="2">
    <location>
        <begin position="871"/>
        <end position="1209"/>
    </location>
</feature>
<keyword evidence="4" id="KW-1185">Reference proteome</keyword>
<feature type="compositionally biased region" description="Basic and acidic residues" evidence="1">
    <location>
        <begin position="170"/>
        <end position="186"/>
    </location>
</feature>
<organism evidence="3 4">
    <name type="scientific">Knufia peltigerae</name>
    <dbReference type="NCBI Taxonomy" id="1002370"/>
    <lineage>
        <taxon>Eukaryota</taxon>
        <taxon>Fungi</taxon>
        <taxon>Dikarya</taxon>
        <taxon>Ascomycota</taxon>
        <taxon>Pezizomycotina</taxon>
        <taxon>Eurotiomycetes</taxon>
        <taxon>Chaetothyriomycetidae</taxon>
        <taxon>Chaetothyriales</taxon>
        <taxon>Trichomeriaceae</taxon>
        <taxon>Knufia</taxon>
    </lineage>
</organism>
<dbReference type="InterPro" id="IPR000300">
    <property type="entry name" value="IPPc"/>
</dbReference>
<dbReference type="InterPro" id="IPR036691">
    <property type="entry name" value="Endo/exonu/phosph_ase_sf"/>
</dbReference>
<dbReference type="Proteomes" id="UP001172681">
    <property type="component" value="Unassembled WGS sequence"/>
</dbReference>
<evidence type="ECO:0000313" key="3">
    <source>
        <dbReference type="EMBL" id="KAJ9622563.1"/>
    </source>
</evidence>
<evidence type="ECO:0000313" key="4">
    <source>
        <dbReference type="Proteomes" id="UP001172681"/>
    </source>
</evidence>
<gene>
    <name evidence="3" type="ORF">H2204_011482</name>
</gene>
<dbReference type="InterPro" id="IPR015943">
    <property type="entry name" value="WD40/YVTN_repeat-like_dom_sf"/>
</dbReference>
<name>A0AA38XU90_9EURO</name>
<feature type="compositionally biased region" description="Basic and acidic residues" evidence="1">
    <location>
        <begin position="128"/>
        <end position="152"/>
    </location>
</feature>
<evidence type="ECO:0000259" key="2">
    <source>
        <dbReference type="SMART" id="SM00128"/>
    </source>
</evidence>
<feature type="region of interest" description="Disordered" evidence="1">
    <location>
        <begin position="1"/>
        <end position="538"/>
    </location>
</feature>
<dbReference type="Gene3D" id="2.130.10.10">
    <property type="entry name" value="YVTN repeat-like/Quinoprotein amine dehydrogenase"/>
    <property type="match status" value="1"/>
</dbReference>
<feature type="compositionally biased region" description="Pro residues" evidence="1">
    <location>
        <begin position="371"/>
        <end position="384"/>
    </location>
</feature>
<dbReference type="AlphaFoldDB" id="A0AA38XU90"/>
<sequence>MAEQTDKGTDAAPIKPVSSLRSHFEGLKVNLALQDDRGSTPSSPQPLRPVDVQSPVPMIRKSFDMVRPTSPWAAGGNIDRQGSLTPSRGDESPTRPGHKRPMSMLVQSSPQLTPSVKVDSPRSPPRTFFERSASRSPERVDNTPFGKVRELISQHSSRASSRPPSPRASSPEHQDISKAGNREQKVGEIPLSKSPARPPPVNRADKPKVPAKPNIIAVPIGPPASSNALNPEARRPSFEARVSPFNTPPSSDESSPSRSPEPNVPTTSFRPVAPTPSSGRNTGPPLPEPVERPKDARFMGFASKPTGVDRKDPRSLGFGFTESQPQPIQQSTSLPSRANTVSEKPSREPRDFGLGTSNPTPRHVSETIRPSPSPPIHALPPPRAAPARDARLFGFSAHQQSEVGIIEEEPRPGLPPRRNVEPPPRPSNESKNSQRSMPPPSQITTPDRSRKPFPTQQLSRAPTVPIDTRFPPPPKRGSIDSIEPTSATPSRSQTLNGTSPSRVGGRTYGSDSDEAEALVEEPSTIRSEYPDATHTNRRPPYCKGAVWEIATKSDARTMEVCGQYLCTAGYTTRVFDMTSGEQIMSINHGETVKVTALAFKPAADLSGEGAKIWLGTNAGELMEVEVATYTIKSTTSVHNRREVVRVLRSGGDLWTLDDDGKLFVWKADETGVPNMKYSHISHKVQKGHSFSMAVNGILWLATGKEIRVYNPGDEMTFTALTKPLSQHGTGDVTCGTHSTEGGGRAYFGHNDGRVTIYSTKDFSCVGNVKASDYKINSMSFVGDKLWAAFKTGMVYVYDTSTSPWKVNKDWRAHNGPAHELLLDPRSVWTLQRLQVVTIGHDNFVRLWDAALEEDWIESEMQKRDIEYCTFREIRSAVVTWNVGASSPYNLQKDFIADAIHAADPPEILVFGFQEVVDLEDRAVTAKSILGFGKKKDTVKNEQYQSRVYREWRDHLTSAISRYTGAHYAYSELQTSSLIGLFQCVFIRQEERKNVRNLQAASVKLGLKGHYGNKGALITRFTLDDSSVCFINCHLAAGQTHTSHRNNDVATILEAESLDPEPDPEYRSSLYVGGGDGTQILDHEICILNGDLNYRIDTIPRDTVINMVKRNELAKLLERDQIMVSRRRVSGFRLSQFTELPITFAPTYKYDVGTDNYDTSEKKRAPAWCDRLLYRGPGRVKQIEYRRHEVHTSDHRPVSGTFKLRLKTIDARKRARVKEDCFNKFVDVRRRMAEKASIEYLVSTLGVAEAEAKRLITAK</sequence>
<dbReference type="PANTHER" id="PTHR11200">
    <property type="entry name" value="INOSITOL 5-PHOSPHATASE"/>
    <property type="match status" value="1"/>
</dbReference>
<dbReference type="InterPro" id="IPR036322">
    <property type="entry name" value="WD40_repeat_dom_sf"/>
</dbReference>